<dbReference type="AlphaFoldDB" id="A0A8J6U124"/>
<evidence type="ECO:0000313" key="2">
    <source>
        <dbReference type="Proteomes" id="UP000632659"/>
    </source>
</evidence>
<reference evidence="1" key="1">
    <citation type="submission" date="2020-08" db="EMBL/GenBank/DDBJ databases">
        <title>Genome public.</title>
        <authorList>
            <person name="Liu C."/>
            <person name="Sun Q."/>
        </authorList>
    </citation>
    <scope>NUCLEOTIDE SEQUENCE</scope>
    <source>
        <strain evidence="1">NSJ-15</strain>
    </source>
</reference>
<dbReference type="RefSeq" id="WP_154825150.1">
    <property type="nucleotide sequence ID" value="NZ_JACRTL010000009.1"/>
</dbReference>
<dbReference type="EMBL" id="JACRTL010000009">
    <property type="protein sequence ID" value="MBC8611892.1"/>
    <property type="molecule type" value="Genomic_DNA"/>
</dbReference>
<comment type="caution">
    <text evidence="1">The sequence shown here is derived from an EMBL/GenBank/DDBJ whole genome shotgun (WGS) entry which is preliminary data.</text>
</comment>
<proteinExistence type="predicted"/>
<evidence type="ECO:0000313" key="1">
    <source>
        <dbReference type="EMBL" id="MBC8611892.1"/>
    </source>
</evidence>
<keyword evidence="2" id="KW-1185">Reference proteome</keyword>
<sequence>MIENKIKELETEFDRLLVLAIDENDIIDHKLKQIGETTFKLKQQKSGSNTPQSVPIHRRI</sequence>
<organism evidence="1 2">
    <name type="scientific">Massiliimalia timonensis</name>
    <dbReference type="NCBI Taxonomy" id="1987501"/>
    <lineage>
        <taxon>Bacteria</taxon>
        <taxon>Bacillati</taxon>
        <taxon>Bacillota</taxon>
        <taxon>Clostridia</taxon>
        <taxon>Eubacteriales</taxon>
        <taxon>Oscillospiraceae</taxon>
        <taxon>Massiliimalia</taxon>
    </lineage>
</organism>
<name>A0A8J6U124_9FIRM</name>
<dbReference type="Proteomes" id="UP000632659">
    <property type="component" value="Unassembled WGS sequence"/>
</dbReference>
<protein>
    <submittedName>
        <fullName evidence="1">Uncharacterized protein</fullName>
    </submittedName>
</protein>
<gene>
    <name evidence="1" type="ORF">H8702_12410</name>
</gene>
<accession>A0A8J6U124</accession>